<evidence type="ECO:0000259" key="1">
    <source>
        <dbReference type="Pfam" id="PF01208"/>
    </source>
</evidence>
<dbReference type="AlphaFoldDB" id="A0A1I0YN31"/>
<evidence type="ECO:0000313" key="3">
    <source>
        <dbReference type="Proteomes" id="UP000198838"/>
    </source>
</evidence>
<protein>
    <submittedName>
        <fullName evidence="2">Uroporphyrinogen decarboxylase (URO-D)</fullName>
    </submittedName>
</protein>
<dbReference type="GO" id="GO:0006779">
    <property type="term" value="P:porphyrin-containing compound biosynthetic process"/>
    <property type="evidence" value="ECO:0007669"/>
    <property type="project" value="InterPro"/>
</dbReference>
<dbReference type="Proteomes" id="UP000198838">
    <property type="component" value="Unassembled WGS sequence"/>
</dbReference>
<keyword evidence="3" id="KW-1185">Reference proteome</keyword>
<dbReference type="OrthoDB" id="9815759at2"/>
<dbReference type="InterPro" id="IPR052024">
    <property type="entry name" value="Methanogen_methyltrans"/>
</dbReference>
<dbReference type="PANTHER" id="PTHR47099">
    <property type="entry name" value="METHYLCOBAMIDE:COM METHYLTRANSFERASE MTBA"/>
    <property type="match status" value="1"/>
</dbReference>
<dbReference type="InterPro" id="IPR038071">
    <property type="entry name" value="UROD/MetE-like_sf"/>
</dbReference>
<dbReference type="Gene3D" id="3.20.20.210">
    <property type="match status" value="1"/>
</dbReference>
<dbReference type="EMBL" id="FOJY01000010">
    <property type="protein sequence ID" value="SFB13533.1"/>
    <property type="molecule type" value="Genomic_DNA"/>
</dbReference>
<dbReference type="GO" id="GO:0004853">
    <property type="term" value="F:uroporphyrinogen decarboxylase activity"/>
    <property type="evidence" value="ECO:0007669"/>
    <property type="project" value="InterPro"/>
</dbReference>
<dbReference type="Pfam" id="PF01208">
    <property type="entry name" value="URO-D"/>
    <property type="match status" value="1"/>
</dbReference>
<dbReference type="InterPro" id="IPR000257">
    <property type="entry name" value="Uroporphyrinogen_deCOase"/>
</dbReference>
<dbReference type="PANTHER" id="PTHR47099:SF1">
    <property type="entry name" value="METHYLCOBAMIDE:COM METHYLTRANSFERASE MTBA"/>
    <property type="match status" value="1"/>
</dbReference>
<accession>A0A1I0YN31</accession>
<dbReference type="RefSeq" id="WP_092872511.1">
    <property type="nucleotide sequence ID" value="NZ_FOJY01000010.1"/>
</dbReference>
<evidence type="ECO:0000313" key="2">
    <source>
        <dbReference type="EMBL" id="SFB13533.1"/>
    </source>
</evidence>
<dbReference type="SUPFAM" id="SSF51726">
    <property type="entry name" value="UROD/MetE-like"/>
    <property type="match status" value="1"/>
</dbReference>
<dbReference type="STRING" id="1120918.SAMN05216249_11065"/>
<reference evidence="2 3" key="1">
    <citation type="submission" date="2016-10" db="EMBL/GenBank/DDBJ databases">
        <authorList>
            <person name="de Groot N.N."/>
        </authorList>
    </citation>
    <scope>NUCLEOTIDE SEQUENCE [LARGE SCALE GENOMIC DNA]</scope>
    <source>
        <strain evidence="2 3">DSM 5522</strain>
    </source>
</reference>
<sequence length="329" mass="37782">MTQKENYMRFMHGEETAYCPQFDFTWMVGPSVLFKDRNPDMSGFDFYGVEYEVSPESGGGFIPIPGKFLMDDLTKWRDIVKNPDLSDVDWEAMAKKDCEHLDRENNPVVANFIPGFFQCLINFMGFTEGLCAIFEEPEEAKAMMEYITDFYVMVAEKMIDYYKPDMMWLPDDVCTERAPFISKESYDEIFMPSIKRYARAFIDRGIPVQIHCCGQCMDLIEGWVDIGITGWDPAQLSNDIVAIKKKYGNKLAINGAWDSSGPVARLDVTEEMLREEVRKWCDTYLPLGGMGFMGGVIGDFSDPVILQKNGWIQDEFKSYSQKFFSKTNA</sequence>
<proteinExistence type="predicted"/>
<organism evidence="2 3">
    <name type="scientific">Acetitomaculum ruminis DSM 5522</name>
    <dbReference type="NCBI Taxonomy" id="1120918"/>
    <lineage>
        <taxon>Bacteria</taxon>
        <taxon>Bacillati</taxon>
        <taxon>Bacillota</taxon>
        <taxon>Clostridia</taxon>
        <taxon>Lachnospirales</taxon>
        <taxon>Lachnospiraceae</taxon>
        <taxon>Acetitomaculum</taxon>
    </lineage>
</organism>
<gene>
    <name evidence="2" type="ORF">SAMN05216249_11065</name>
</gene>
<feature type="domain" description="Uroporphyrinogen decarboxylase (URO-D)" evidence="1">
    <location>
        <begin position="123"/>
        <end position="282"/>
    </location>
</feature>
<name>A0A1I0YN31_9FIRM</name>